<organism evidence="2 3">
    <name type="scientific">Panaeolus cyanescens</name>
    <dbReference type="NCBI Taxonomy" id="181874"/>
    <lineage>
        <taxon>Eukaryota</taxon>
        <taxon>Fungi</taxon>
        <taxon>Dikarya</taxon>
        <taxon>Basidiomycota</taxon>
        <taxon>Agaricomycotina</taxon>
        <taxon>Agaricomycetes</taxon>
        <taxon>Agaricomycetidae</taxon>
        <taxon>Agaricales</taxon>
        <taxon>Agaricineae</taxon>
        <taxon>Galeropsidaceae</taxon>
        <taxon>Panaeolus</taxon>
    </lineage>
</organism>
<evidence type="ECO:0000313" key="2">
    <source>
        <dbReference type="EMBL" id="PPQ74143.1"/>
    </source>
</evidence>
<protein>
    <recommendedName>
        <fullName evidence="4">HNH nuclease domain-containing protein</fullName>
    </recommendedName>
</protein>
<evidence type="ECO:0008006" key="4">
    <source>
        <dbReference type="Google" id="ProtNLM"/>
    </source>
</evidence>
<dbReference type="Proteomes" id="UP000284842">
    <property type="component" value="Unassembled WGS sequence"/>
</dbReference>
<feature type="region of interest" description="Disordered" evidence="1">
    <location>
        <begin position="1"/>
        <end position="26"/>
    </location>
</feature>
<dbReference type="AlphaFoldDB" id="A0A409W707"/>
<keyword evidence="3" id="KW-1185">Reference proteome</keyword>
<evidence type="ECO:0000313" key="3">
    <source>
        <dbReference type="Proteomes" id="UP000284842"/>
    </source>
</evidence>
<name>A0A409W707_9AGAR</name>
<gene>
    <name evidence="2" type="ORF">CVT24_012836</name>
</gene>
<dbReference type="EMBL" id="NHTK01005773">
    <property type="protein sequence ID" value="PPQ74143.1"/>
    <property type="molecule type" value="Genomic_DNA"/>
</dbReference>
<dbReference type="InParanoid" id="A0A409W707"/>
<dbReference type="OrthoDB" id="3133596at2759"/>
<comment type="caution">
    <text evidence="2">The sequence shown here is derived from an EMBL/GenBank/DDBJ whole genome shotgun (WGS) entry which is preliminary data.</text>
</comment>
<accession>A0A409W707</accession>
<evidence type="ECO:0000256" key="1">
    <source>
        <dbReference type="SAM" id="MobiDB-lite"/>
    </source>
</evidence>
<sequence>MSDLFDNELEPMSLSSQQRAEKASPNGRRCLVENRLADGAVQWVNVVDRKFTFHELLIECLEWSWGLRHGSLNLDTHKNVFSVGASLRELYQEDKWMLIPEESDIDRFLTTRGNVLPRYMFPKLEGMVFRYTFFPIQEMDDIYITRQSSDNPLDITVHDYPFNTIPTLTSHIHPAFAIARVGELMDGPMPVRARKELFERFPTMMRKLWSLYLSWKAPIPDFAYDDPTFLPSVGYHARSDEESGATPSVVSEDLALQSNGDPDVAIHVDATPGQDSECPGTPQRRLLPLNPLWRQRFQECREWDLSSLDCDMEDYDPFSEPIRYSAGWSAESIADWVQMCSIDLLD</sequence>
<reference evidence="2 3" key="1">
    <citation type="journal article" date="2018" name="Evol. Lett.">
        <title>Horizontal gene cluster transfer increased hallucinogenic mushroom diversity.</title>
        <authorList>
            <person name="Reynolds H.T."/>
            <person name="Vijayakumar V."/>
            <person name="Gluck-Thaler E."/>
            <person name="Korotkin H.B."/>
            <person name="Matheny P.B."/>
            <person name="Slot J.C."/>
        </authorList>
    </citation>
    <scope>NUCLEOTIDE SEQUENCE [LARGE SCALE GENOMIC DNA]</scope>
    <source>
        <strain evidence="2 3">2629</strain>
    </source>
</reference>
<proteinExistence type="predicted"/>